<dbReference type="InterPro" id="IPR000387">
    <property type="entry name" value="Tyr_Pase_dom"/>
</dbReference>
<accession>A0A6A5TNU9</accession>
<dbReference type="SUPFAM" id="SSF52799">
    <property type="entry name" value="(Phosphotyrosine protein) phosphatases II"/>
    <property type="match status" value="1"/>
</dbReference>
<evidence type="ECO:0000259" key="2">
    <source>
        <dbReference type="PROSITE" id="PS50056"/>
    </source>
</evidence>
<evidence type="ECO:0000313" key="4">
    <source>
        <dbReference type="Proteomes" id="UP000800035"/>
    </source>
</evidence>
<dbReference type="GO" id="GO:0004721">
    <property type="term" value="F:phosphoprotein phosphatase activity"/>
    <property type="evidence" value="ECO:0007669"/>
    <property type="project" value="InterPro"/>
</dbReference>
<dbReference type="InterPro" id="IPR029021">
    <property type="entry name" value="Prot-tyrosine_phosphatase-like"/>
</dbReference>
<dbReference type="Proteomes" id="UP000800035">
    <property type="component" value="Unassembled WGS sequence"/>
</dbReference>
<sequence length="309" mass="34164">MRTAKPVQTAPSTQSEKHQETSRPSPPAYPPFQPIPGLSNFRDVGGWPITPSRTSPSPQHVRRNLIFRGGDTTRITPEGEAKLRQLGVKKDYDLRSKQQIEKTGGVKEMEGIERVWTPVFGEEEYTEEKARERYELYAGEGTDGIVRAFIEILYAGAPMLRRVLGDLLDASSTSTSSAIFLHCTTGNNRTGVFVALLLLLLRVPHAHIVREYVLSEAGLAPSRHVNVERLLKKGAFAEYGLEEARRKCERMVGARSESMEALLKEAVSRWGEDGIGYFQGVVGLTEEEIERLRGLMTVEGAGLGDIVGG</sequence>
<dbReference type="PROSITE" id="PS00383">
    <property type="entry name" value="TYR_PHOSPHATASE_1"/>
    <property type="match status" value="1"/>
</dbReference>
<protein>
    <submittedName>
        <fullName evidence="3">Putative tyrosine-protein phosphatase</fullName>
    </submittedName>
</protein>
<keyword evidence="4" id="KW-1185">Reference proteome</keyword>
<dbReference type="EMBL" id="ML977024">
    <property type="protein sequence ID" value="KAF1950607.1"/>
    <property type="molecule type" value="Genomic_DNA"/>
</dbReference>
<evidence type="ECO:0000256" key="1">
    <source>
        <dbReference type="SAM" id="MobiDB-lite"/>
    </source>
</evidence>
<proteinExistence type="predicted"/>
<dbReference type="Gene3D" id="3.90.190.10">
    <property type="entry name" value="Protein tyrosine phosphatase superfamily"/>
    <property type="match status" value="1"/>
</dbReference>
<name>A0A6A5TNU9_9PLEO</name>
<dbReference type="OrthoDB" id="449382at2759"/>
<reference evidence="3" key="1">
    <citation type="journal article" date="2020" name="Stud. Mycol.">
        <title>101 Dothideomycetes genomes: a test case for predicting lifestyles and emergence of pathogens.</title>
        <authorList>
            <person name="Haridas S."/>
            <person name="Albert R."/>
            <person name="Binder M."/>
            <person name="Bloem J."/>
            <person name="Labutti K."/>
            <person name="Salamov A."/>
            <person name="Andreopoulos B."/>
            <person name="Baker S."/>
            <person name="Barry K."/>
            <person name="Bills G."/>
            <person name="Bluhm B."/>
            <person name="Cannon C."/>
            <person name="Castanera R."/>
            <person name="Culley D."/>
            <person name="Daum C."/>
            <person name="Ezra D."/>
            <person name="Gonzalez J."/>
            <person name="Henrissat B."/>
            <person name="Kuo A."/>
            <person name="Liang C."/>
            <person name="Lipzen A."/>
            <person name="Lutzoni F."/>
            <person name="Magnuson J."/>
            <person name="Mondo S."/>
            <person name="Nolan M."/>
            <person name="Ohm R."/>
            <person name="Pangilinan J."/>
            <person name="Park H.-J."/>
            <person name="Ramirez L."/>
            <person name="Alfaro M."/>
            <person name="Sun H."/>
            <person name="Tritt A."/>
            <person name="Yoshinaga Y."/>
            <person name="Zwiers L.-H."/>
            <person name="Turgeon B."/>
            <person name="Goodwin S."/>
            <person name="Spatafora J."/>
            <person name="Crous P."/>
            <person name="Grigoriev I."/>
        </authorList>
    </citation>
    <scope>NUCLEOTIDE SEQUENCE</scope>
    <source>
        <strain evidence="3">CBS 675.92</strain>
    </source>
</reference>
<dbReference type="InterPro" id="IPR026893">
    <property type="entry name" value="Tyr/Ser_Pase_IphP-type"/>
</dbReference>
<feature type="domain" description="Tyrosine specific protein phosphatases" evidence="2">
    <location>
        <begin position="165"/>
        <end position="227"/>
    </location>
</feature>
<dbReference type="PANTHER" id="PTHR31126:SF1">
    <property type="entry name" value="TYROSINE SPECIFIC PROTEIN PHOSPHATASES DOMAIN-CONTAINING PROTEIN"/>
    <property type="match status" value="1"/>
</dbReference>
<dbReference type="PROSITE" id="PS50056">
    <property type="entry name" value="TYR_PHOSPHATASE_2"/>
    <property type="match status" value="1"/>
</dbReference>
<evidence type="ECO:0000313" key="3">
    <source>
        <dbReference type="EMBL" id="KAF1950607.1"/>
    </source>
</evidence>
<feature type="compositionally biased region" description="Pro residues" evidence="1">
    <location>
        <begin position="24"/>
        <end position="34"/>
    </location>
</feature>
<dbReference type="PANTHER" id="PTHR31126">
    <property type="entry name" value="TYROSINE-PROTEIN PHOSPHATASE"/>
    <property type="match status" value="1"/>
</dbReference>
<organism evidence="3 4">
    <name type="scientific">Byssothecium circinans</name>
    <dbReference type="NCBI Taxonomy" id="147558"/>
    <lineage>
        <taxon>Eukaryota</taxon>
        <taxon>Fungi</taxon>
        <taxon>Dikarya</taxon>
        <taxon>Ascomycota</taxon>
        <taxon>Pezizomycotina</taxon>
        <taxon>Dothideomycetes</taxon>
        <taxon>Pleosporomycetidae</taxon>
        <taxon>Pleosporales</taxon>
        <taxon>Massarineae</taxon>
        <taxon>Massarinaceae</taxon>
        <taxon>Byssothecium</taxon>
    </lineage>
</organism>
<dbReference type="Pfam" id="PF13350">
    <property type="entry name" value="Y_phosphatase3"/>
    <property type="match status" value="1"/>
</dbReference>
<dbReference type="AlphaFoldDB" id="A0A6A5TNU9"/>
<feature type="region of interest" description="Disordered" evidence="1">
    <location>
        <begin position="1"/>
        <end position="62"/>
    </location>
</feature>
<gene>
    <name evidence="3" type="ORF">CC80DRAFT_455510</name>
</gene>
<dbReference type="InterPro" id="IPR016130">
    <property type="entry name" value="Tyr_Pase_AS"/>
</dbReference>